<gene>
    <name evidence="1" type="ORF">PARHAE_00730</name>
</gene>
<reference evidence="1 2" key="1">
    <citation type="submission" date="2018-12" db="EMBL/GenBank/DDBJ databases">
        <authorList>
            <person name="Criscuolo A."/>
        </authorList>
    </citation>
    <scope>NUCLEOTIDE SEQUENCE [LARGE SCALE GENOMIC DNA]</scope>
    <source>
        <strain evidence="1">ACIP1116241</strain>
    </source>
</reference>
<dbReference type="EMBL" id="UZWE01000021">
    <property type="protein sequence ID" value="VDS07553.1"/>
    <property type="molecule type" value="Genomic_DNA"/>
</dbReference>
<accession>A0A3S4DUJ0</accession>
<keyword evidence="2" id="KW-1185">Reference proteome</keyword>
<dbReference type="RefSeq" id="WP_126153245.1">
    <property type="nucleotide sequence ID" value="NZ_UZWE01000021.1"/>
</dbReference>
<proteinExistence type="predicted"/>
<dbReference type="OrthoDB" id="9970724at2"/>
<dbReference type="Proteomes" id="UP000270743">
    <property type="component" value="Unassembled WGS sequence"/>
</dbReference>
<dbReference type="AlphaFoldDB" id="A0A3S4DUJ0"/>
<sequence>MTEDDEQLLKQTLAKAVERIEMLEASNLALWNWVKQLASQDAMALSFAVHLLDRTDKGKAAREEITNTIFDNRDTLLGEDAPR</sequence>
<name>A0A3S4DUJ0_9RHOB</name>
<protein>
    <submittedName>
        <fullName evidence="1">Uncharacterized protein</fullName>
    </submittedName>
</protein>
<organism evidence="1 2">
    <name type="scientific">Paracoccus haematequi</name>
    <dbReference type="NCBI Taxonomy" id="2491866"/>
    <lineage>
        <taxon>Bacteria</taxon>
        <taxon>Pseudomonadati</taxon>
        <taxon>Pseudomonadota</taxon>
        <taxon>Alphaproteobacteria</taxon>
        <taxon>Rhodobacterales</taxon>
        <taxon>Paracoccaceae</taxon>
        <taxon>Paracoccus</taxon>
    </lineage>
</organism>
<evidence type="ECO:0000313" key="1">
    <source>
        <dbReference type="EMBL" id="VDS07553.1"/>
    </source>
</evidence>
<evidence type="ECO:0000313" key="2">
    <source>
        <dbReference type="Proteomes" id="UP000270743"/>
    </source>
</evidence>